<dbReference type="Gramene" id="OQU83712">
    <property type="protein sequence ID" value="OQU83712"/>
    <property type="gene ID" value="SORBI_3005G163200"/>
</dbReference>
<dbReference type="Proteomes" id="UP000000768">
    <property type="component" value="Chromosome 5"/>
</dbReference>
<evidence type="ECO:0000313" key="3">
    <source>
        <dbReference type="EMBL" id="OQU83712.1"/>
    </source>
</evidence>
<dbReference type="PANTHER" id="PTHR34709:SF68">
    <property type="entry name" value="OS07G0550432 PROTEIN"/>
    <property type="match status" value="1"/>
</dbReference>
<dbReference type="AlphaFoldDB" id="A0A1Z5RIX7"/>
<evidence type="ECO:0000256" key="1">
    <source>
        <dbReference type="SAM" id="MobiDB-lite"/>
    </source>
</evidence>
<protein>
    <recommendedName>
        <fullName evidence="2">F-box domain-containing protein</fullName>
    </recommendedName>
</protein>
<gene>
    <name evidence="3" type="ORF">SORBI_3005G163200</name>
</gene>
<sequence length="446" mass="49298">MDRGVVSSPLDHSPASQIVTRRLPPPSLMVSKEGRRRRRRRSGGEDRISGLPDELLHDILVRLRCARAAARTSVLSRRWRHLWADVPELVLVDGPDAPPPPSSRPASFVDTVDAALDAHAAPTLDRLLIALSASDVGSTGAIPAARAAPWLRFAAVRVAGSLLLLVPPRLSYLHPVTLQELPLPACARAKTITLKLQDTWLLRPAAPAPAPAGVFTFTALTALTILYGRMDGGELSALVSSTRCPCLRDLKLRLTLLDDTSDDDVVSIRSDTLRSLWFCIWTHIRRLRLVSPCPSFQSWFGQGDYADDSHQFVDVSRRLHLLDITPDRRSAVALTSLLQKFDEVDELRLIVHIPQGAAGYESFLNETSRLPKCKTLKINLERNGHGLAPSMFHFLKNCTSAKKVSVRLLDLDEDSQHYSCPLSCPCRSTESCRIDDIGSFEEVQNQ</sequence>
<organism evidence="3 4">
    <name type="scientific">Sorghum bicolor</name>
    <name type="common">Sorghum</name>
    <name type="synonym">Sorghum vulgare</name>
    <dbReference type="NCBI Taxonomy" id="4558"/>
    <lineage>
        <taxon>Eukaryota</taxon>
        <taxon>Viridiplantae</taxon>
        <taxon>Streptophyta</taxon>
        <taxon>Embryophyta</taxon>
        <taxon>Tracheophyta</taxon>
        <taxon>Spermatophyta</taxon>
        <taxon>Magnoliopsida</taxon>
        <taxon>Liliopsida</taxon>
        <taxon>Poales</taxon>
        <taxon>Poaceae</taxon>
        <taxon>PACMAD clade</taxon>
        <taxon>Panicoideae</taxon>
        <taxon>Andropogonodae</taxon>
        <taxon>Andropogoneae</taxon>
        <taxon>Sorghinae</taxon>
        <taxon>Sorghum</taxon>
    </lineage>
</organism>
<keyword evidence="4" id="KW-1185">Reference proteome</keyword>
<dbReference type="InterPro" id="IPR055312">
    <property type="entry name" value="FBL15-like"/>
</dbReference>
<dbReference type="OMA" id="RSLWFCI"/>
<dbReference type="PANTHER" id="PTHR34709">
    <property type="entry name" value="OS10G0396666 PROTEIN"/>
    <property type="match status" value="1"/>
</dbReference>
<evidence type="ECO:0000259" key="2">
    <source>
        <dbReference type="Pfam" id="PF00646"/>
    </source>
</evidence>
<dbReference type="InParanoid" id="A0A1Z5RIX7"/>
<feature type="region of interest" description="Disordered" evidence="1">
    <location>
        <begin position="1"/>
        <end position="48"/>
    </location>
</feature>
<dbReference type="SUPFAM" id="SSF81383">
    <property type="entry name" value="F-box domain"/>
    <property type="match status" value="1"/>
</dbReference>
<reference evidence="4" key="2">
    <citation type="journal article" date="2018" name="Plant J.">
        <title>The Sorghum bicolor reference genome: improved assembly, gene annotations, a transcriptome atlas, and signatures of genome organization.</title>
        <authorList>
            <person name="McCormick R.F."/>
            <person name="Truong S.K."/>
            <person name="Sreedasyam A."/>
            <person name="Jenkins J."/>
            <person name="Shu S."/>
            <person name="Sims D."/>
            <person name="Kennedy M."/>
            <person name="Amirebrahimi M."/>
            <person name="Weers B.D."/>
            <person name="McKinley B."/>
            <person name="Mattison A."/>
            <person name="Morishige D.T."/>
            <person name="Grimwood J."/>
            <person name="Schmutz J."/>
            <person name="Mullet J.E."/>
        </authorList>
    </citation>
    <scope>NUCLEOTIDE SEQUENCE [LARGE SCALE GENOMIC DNA]</scope>
    <source>
        <strain evidence="4">cv. BTx623</strain>
    </source>
</reference>
<feature type="domain" description="F-box" evidence="2">
    <location>
        <begin position="48"/>
        <end position="87"/>
    </location>
</feature>
<evidence type="ECO:0000313" key="4">
    <source>
        <dbReference type="Proteomes" id="UP000000768"/>
    </source>
</evidence>
<name>A0A1Z5RIX7_SORBI</name>
<reference evidence="3 4" key="1">
    <citation type="journal article" date="2009" name="Nature">
        <title>The Sorghum bicolor genome and the diversification of grasses.</title>
        <authorList>
            <person name="Paterson A.H."/>
            <person name="Bowers J.E."/>
            <person name="Bruggmann R."/>
            <person name="Dubchak I."/>
            <person name="Grimwood J."/>
            <person name="Gundlach H."/>
            <person name="Haberer G."/>
            <person name="Hellsten U."/>
            <person name="Mitros T."/>
            <person name="Poliakov A."/>
            <person name="Schmutz J."/>
            <person name="Spannagl M."/>
            <person name="Tang H."/>
            <person name="Wang X."/>
            <person name="Wicker T."/>
            <person name="Bharti A.K."/>
            <person name="Chapman J."/>
            <person name="Feltus F.A."/>
            <person name="Gowik U."/>
            <person name="Grigoriev I.V."/>
            <person name="Lyons E."/>
            <person name="Maher C.A."/>
            <person name="Martis M."/>
            <person name="Narechania A."/>
            <person name="Otillar R.P."/>
            <person name="Penning B.W."/>
            <person name="Salamov A.A."/>
            <person name="Wang Y."/>
            <person name="Zhang L."/>
            <person name="Carpita N.C."/>
            <person name="Freeling M."/>
            <person name="Gingle A.R."/>
            <person name="Hash C.T."/>
            <person name="Keller B."/>
            <person name="Klein P."/>
            <person name="Kresovich S."/>
            <person name="McCann M.C."/>
            <person name="Ming R."/>
            <person name="Peterson D.G."/>
            <person name="Mehboob-ur-Rahman"/>
            <person name="Ware D."/>
            <person name="Westhoff P."/>
            <person name="Mayer K.F."/>
            <person name="Messing J."/>
            <person name="Rokhsar D.S."/>
        </authorList>
    </citation>
    <scope>NUCLEOTIDE SEQUENCE [LARGE SCALE GENOMIC DNA]</scope>
    <source>
        <strain evidence="4">cv. BTx623</strain>
    </source>
</reference>
<dbReference type="InterPro" id="IPR036047">
    <property type="entry name" value="F-box-like_dom_sf"/>
</dbReference>
<dbReference type="Pfam" id="PF00646">
    <property type="entry name" value="F-box"/>
    <property type="match status" value="1"/>
</dbReference>
<proteinExistence type="predicted"/>
<dbReference type="InterPro" id="IPR001810">
    <property type="entry name" value="F-box_dom"/>
</dbReference>
<dbReference type="EMBL" id="CM000764">
    <property type="protein sequence ID" value="OQU83712.1"/>
    <property type="molecule type" value="Genomic_DNA"/>
</dbReference>
<accession>A0A1Z5RIX7</accession>